<feature type="compositionally biased region" description="Pro residues" evidence="1">
    <location>
        <begin position="434"/>
        <end position="447"/>
    </location>
</feature>
<feature type="region of interest" description="Disordered" evidence="1">
    <location>
        <begin position="48"/>
        <end position="85"/>
    </location>
</feature>
<evidence type="ECO:0000313" key="3">
    <source>
        <dbReference type="EMBL" id="MFC3848435.1"/>
    </source>
</evidence>
<feature type="compositionally biased region" description="Basic and acidic residues" evidence="1">
    <location>
        <begin position="102"/>
        <end position="123"/>
    </location>
</feature>
<organism evidence="3 4">
    <name type="scientific">Helicobacter baculiformis</name>
    <dbReference type="NCBI Taxonomy" id="427351"/>
    <lineage>
        <taxon>Bacteria</taxon>
        <taxon>Pseudomonadati</taxon>
        <taxon>Campylobacterota</taxon>
        <taxon>Epsilonproteobacteria</taxon>
        <taxon>Campylobacterales</taxon>
        <taxon>Helicobacteraceae</taxon>
        <taxon>Helicobacter</taxon>
    </lineage>
</organism>
<keyword evidence="4" id="KW-1185">Reference proteome</keyword>
<name>A0ABV7ZJS9_9HELI</name>
<dbReference type="Proteomes" id="UP001595783">
    <property type="component" value="Unassembled WGS sequence"/>
</dbReference>
<keyword evidence="3" id="KW-0282">Flagellum</keyword>
<protein>
    <submittedName>
        <fullName evidence="3">Flagellar hook-length control protein FliK</fullName>
    </submittedName>
</protein>
<evidence type="ECO:0000259" key="2">
    <source>
        <dbReference type="Pfam" id="PF02120"/>
    </source>
</evidence>
<evidence type="ECO:0000313" key="4">
    <source>
        <dbReference type="Proteomes" id="UP001595783"/>
    </source>
</evidence>
<proteinExistence type="predicted"/>
<keyword evidence="3" id="KW-0969">Cilium</keyword>
<comment type="caution">
    <text evidence="3">The sequence shown here is derived from an EMBL/GenBank/DDBJ whole genome shotgun (WGS) entry which is preliminary data.</text>
</comment>
<evidence type="ECO:0000256" key="1">
    <source>
        <dbReference type="SAM" id="MobiDB-lite"/>
    </source>
</evidence>
<feature type="region of interest" description="Disordered" evidence="1">
    <location>
        <begin position="102"/>
        <end position="134"/>
    </location>
</feature>
<gene>
    <name evidence="3" type="ORF">ACFOPX_07930</name>
</gene>
<dbReference type="InterPro" id="IPR038610">
    <property type="entry name" value="FliK-like_C_sf"/>
</dbReference>
<feature type="region of interest" description="Disordered" evidence="1">
    <location>
        <begin position="405"/>
        <end position="455"/>
    </location>
</feature>
<feature type="region of interest" description="Disordered" evidence="1">
    <location>
        <begin position="1"/>
        <end position="26"/>
    </location>
</feature>
<dbReference type="Gene3D" id="3.30.750.140">
    <property type="match status" value="1"/>
</dbReference>
<dbReference type="EMBL" id="JBHRZO010000053">
    <property type="protein sequence ID" value="MFC3848435.1"/>
    <property type="molecule type" value="Genomic_DNA"/>
</dbReference>
<feature type="domain" description="Flagellar hook-length control protein-like C-terminal" evidence="2">
    <location>
        <begin position="330"/>
        <end position="404"/>
    </location>
</feature>
<accession>A0ABV7ZJS9</accession>
<dbReference type="Pfam" id="PF02120">
    <property type="entry name" value="Flg_hook"/>
    <property type="match status" value="1"/>
</dbReference>
<feature type="compositionally biased region" description="Polar residues" evidence="1">
    <location>
        <begin position="405"/>
        <end position="414"/>
    </location>
</feature>
<reference evidence="4" key="1">
    <citation type="journal article" date="2019" name="Int. J. Syst. Evol. Microbiol.">
        <title>The Global Catalogue of Microorganisms (GCM) 10K type strain sequencing project: providing services to taxonomists for standard genome sequencing and annotation.</title>
        <authorList>
            <consortium name="The Broad Institute Genomics Platform"/>
            <consortium name="The Broad Institute Genome Sequencing Center for Infectious Disease"/>
            <person name="Wu L."/>
            <person name="Ma J."/>
        </authorList>
    </citation>
    <scope>NUCLEOTIDE SEQUENCE [LARGE SCALE GENOMIC DNA]</scope>
    <source>
        <strain evidence="4">CCUG 53816</strain>
    </source>
</reference>
<dbReference type="InterPro" id="IPR021136">
    <property type="entry name" value="Flagellar_hook_control-like_C"/>
</dbReference>
<keyword evidence="3" id="KW-0966">Cell projection</keyword>
<sequence>MAVNPMSLEVAKTPSKGKASSTHKTALADKDAFKHLLSNQKHHFKALSDLETQDTKQHALPVKLSKKDIGQLDKKTSSKTKDVPIDHSPLAHLLDTKMAKLPELDKPTKGASKDPLKKAEAKQGKHAKNAKLSDIKKLETAKKLGLNSLKHEKGTLTTNVEPEAKTLSTQNLLTMQNKPNTPIKDKKVSAVSEDMPKASTKTPASKAPLSQLLEHQGVAQHKKNLAKLGAQKIYGHTPPKDNETNDREIKQAFKEALVQFPPSIYAPQSPLHGPSANKISDLTEKEERPSVSLKESLSHAPVQHTLDKELPKAPLIKETLKNFATELKQELLDFKPPINKLSMELHPDKLGKVEVVIQQVGKNIQVSVSSSAPVAALLSSYNNELRHNLAQMGFNDVDVSFIAHNNTGHGSNNPQQQQGQFQDNHPSQNQHNPSTPPKETPNPPLEPPKSAGLYA</sequence>
<feature type="region of interest" description="Disordered" evidence="1">
    <location>
        <begin position="176"/>
        <end position="206"/>
    </location>
</feature>
<feature type="compositionally biased region" description="Basic and acidic residues" evidence="1">
    <location>
        <begin position="65"/>
        <end position="85"/>
    </location>
</feature>
<feature type="region of interest" description="Disordered" evidence="1">
    <location>
        <begin position="265"/>
        <end position="289"/>
    </location>
</feature>
<dbReference type="RefSeq" id="WP_104751792.1">
    <property type="nucleotide sequence ID" value="NZ_FZMF01000007.1"/>
</dbReference>